<reference evidence="2" key="1">
    <citation type="submission" date="2016-12" db="EMBL/GenBank/DDBJ databases">
        <authorList>
            <person name="Gaudriault S."/>
        </authorList>
    </citation>
    <scope>NUCLEOTIDE SEQUENCE [LARGE SCALE GENOMIC DNA]</scope>
    <source>
        <strain evidence="2">HGB1681 (deposited as PTA-6826 in the American Type Culture Collection)</strain>
    </source>
</reference>
<dbReference type="Proteomes" id="UP000196435">
    <property type="component" value="Unassembled WGS sequence"/>
</dbReference>
<proteinExistence type="predicted"/>
<gene>
    <name evidence="1" type="ORF">XIS1_1790001</name>
</gene>
<evidence type="ECO:0000313" key="2">
    <source>
        <dbReference type="Proteomes" id="UP000196435"/>
    </source>
</evidence>
<accession>A0A1N6MWF2</accession>
<organism evidence="1 2">
    <name type="scientific">Xenorhabdus innexi</name>
    <dbReference type="NCBI Taxonomy" id="290109"/>
    <lineage>
        <taxon>Bacteria</taxon>
        <taxon>Pseudomonadati</taxon>
        <taxon>Pseudomonadota</taxon>
        <taxon>Gammaproteobacteria</taxon>
        <taxon>Enterobacterales</taxon>
        <taxon>Morganellaceae</taxon>
        <taxon>Xenorhabdus</taxon>
    </lineage>
</organism>
<protein>
    <submittedName>
        <fullName evidence="1">Uncharacterized protein</fullName>
    </submittedName>
</protein>
<dbReference type="AlphaFoldDB" id="A0A1N6MWF2"/>
<evidence type="ECO:0000313" key="1">
    <source>
        <dbReference type="EMBL" id="SIP73195.1"/>
    </source>
</evidence>
<name>A0A1N6MWF2_9GAMM</name>
<sequence length="63" mass="7258">MAFAEKVQTALKYQYTLEELKNDSAWVHDLSDDGELPFNDSKRDWDIIGLKNIQSSIKNSINL</sequence>
<dbReference type="EMBL" id="FTLG01000089">
    <property type="protein sequence ID" value="SIP73195.1"/>
    <property type="molecule type" value="Genomic_DNA"/>
</dbReference>